<gene>
    <name evidence="3" type="ORF">FKW77_002865</name>
</gene>
<dbReference type="PANTHER" id="PTHR43708:SF1">
    <property type="entry name" value="GALACTOSE_LACTOSE METABOLISM REGULATORY PROTEIN GAL80"/>
    <property type="match status" value="1"/>
</dbReference>
<evidence type="ECO:0000259" key="1">
    <source>
        <dbReference type="Pfam" id="PF01408"/>
    </source>
</evidence>
<dbReference type="Pfam" id="PF22685">
    <property type="entry name" value="Gal80p_C-like"/>
    <property type="match status" value="2"/>
</dbReference>
<organism evidence="3 4">
    <name type="scientific">Venturia effusa</name>
    <dbReference type="NCBI Taxonomy" id="50376"/>
    <lineage>
        <taxon>Eukaryota</taxon>
        <taxon>Fungi</taxon>
        <taxon>Dikarya</taxon>
        <taxon>Ascomycota</taxon>
        <taxon>Pezizomycotina</taxon>
        <taxon>Dothideomycetes</taxon>
        <taxon>Pleosporomycetidae</taxon>
        <taxon>Venturiales</taxon>
        <taxon>Venturiaceae</taxon>
        <taxon>Venturia</taxon>
    </lineage>
</organism>
<accession>A0A517L2V9</accession>
<dbReference type="InterPro" id="IPR000683">
    <property type="entry name" value="Gfo/Idh/MocA-like_OxRdtase_N"/>
</dbReference>
<dbReference type="GO" id="GO:0000166">
    <property type="term" value="F:nucleotide binding"/>
    <property type="evidence" value="ECO:0007669"/>
    <property type="project" value="InterPro"/>
</dbReference>
<feature type="domain" description="Gal80p-like C-terminal" evidence="2">
    <location>
        <begin position="139"/>
        <end position="195"/>
    </location>
</feature>
<proteinExistence type="predicted"/>
<feature type="domain" description="Gal80p-like C-terminal" evidence="2">
    <location>
        <begin position="216"/>
        <end position="305"/>
    </location>
</feature>
<name>A0A517L2V9_9PEZI</name>
<dbReference type="STRING" id="50376.A0A517L2V9"/>
<evidence type="ECO:0000313" key="3">
    <source>
        <dbReference type="EMBL" id="QDS69968.1"/>
    </source>
</evidence>
<evidence type="ECO:0000313" key="4">
    <source>
        <dbReference type="Proteomes" id="UP000316270"/>
    </source>
</evidence>
<dbReference type="OrthoDB" id="64915at2759"/>
<dbReference type="SUPFAM" id="SSF55347">
    <property type="entry name" value="Glyceraldehyde-3-phosphate dehydrogenase-like, C-terminal domain"/>
    <property type="match status" value="1"/>
</dbReference>
<dbReference type="EMBL" id="CP042188">
    <property type="protein sequence ID" value="QDS69968.1"/>
    <property type="molecule type" value="Genomic_DNA"/>
</dbReference>
<protein>
    <submittedName>
        <fullName evidence="3">Uncharacterized protein</fullName>
    </submittedName>
</protein>
<dbReference type="Gene3D" id="3.40.50.720">
    <property type="entry name" value="NAD(P)-binding Rossmann-like Domain"/>
    <property type="match status" value="1"/>
</dbReference>
<dbReference type="Proteomes" id="UP000316270">
    <property type="component" value="Chromosome 4"/>
</dbReference>
<dbReference type="PANTHER" id="PTHR43708">
    <property type="entry name" value="CONSERVED EXPRESSED OXIDOREDUCTASE (EUROFUNG)"/>
    <property type="match status" value="1"/>
</dbReference>
<dbReference type="Pfam" id="PF01408">
    <property type="entry name" value="GFO_IDH_MocA"/>
    <property type="match status" value="1"/>
</dbReference>
<sequence>MTPIRVGIIGLSAAATGTNWAATAHLPYLLKSPHYAITALCNSSVEAAQKAVKAYALPETTKTYGSPEDLANDPEVDLVVANTRVDKHAQVLLASLKKGKDVFCEWPLDRNAAVTREMLDAAREGGGRVMVGLQGRQSPTLKNVKSLIDEGRIGKVLSSSVIGAAGNGGGEESTAVRYFVEREVGGNMFTIQFGHGGSLSRLTVSHPKTSHRRYTAIDLILYTLGELKQYSTILGNQRPETRIVDRSSNTIMETVVKNSPDQVLLQGTLTTGPILSVHVRGGRGFASKPKFLWRIYGEKGEIEVTASGTGLNVGYDDEQILLDDFEKGTLETVSVDTDEWDELPRQARNVARLYEAFRKGKGDGIATFDEAVERHKMLDGMYEAWDKGDQGRLA</sequence>
<dbReference type="AlphaFoldDB" id="A0A517L2V9"/>
<dbReference type="Gene3D" id="3.30.360.10">
    <property type="entry name" value="Dihydrodipicolinate Reductase, domain 2"/>
    <property type="match status" value="1"/>
</dbReference>
<dbReference type="SUPFAM" id="SSF51735">
    <property type="entry name" value="NAD(P)-binding Rossmann-fold domains"/>
    <property type="match status" value="1"/>
</dbReference>
<feature type="domain" description="Gfo/Idh/MocA-like oxidoreductase N-terminal" evidence="1">
    <location>
        <begin position="5"/>
        <end position="132"/>
    </location>
</feature>
<dbReference type="InterPro" id="IPR036291">
    <property type="entry name" value="NAD(P)-bd_dom_sf"/>
</dbReference>
<reference evidence="3 4" key="1">
    <citation type="submission" date="2019-07" db="EMBL/GenBank/DDBJ databases">
        <title>Finished genome of Venturia effusa.</title>
        <authorList>
            <person name="Young C.A."/>
            <person name="Cox M.P."/>
            <person name="Ganley A.R.D."/>
            <person name="David W.J."/>
        </authorList>
    </citation>
    <scope>NUCLEOTIDE SEQUENCE [LARGE SCALE GENOMIC DNA]</scope>
    <source>
        <strain evidence="4">albino</strain>
    </source>
</reference>
<evidence type="ECO:0000259" key="2">
    <source>
        <dbReference type="Pfam" id="PF22685"/>
    </source>
</evidence>
<dbReference type="InterPro" id="IPR055080">
    <property type="entry name" value="Gal80p-like_C"/>
</dbReference>
<keyword evidence="4" id="KW-1185">Reference proteome</keyword>
<dbReference type="InterPro" id="IPR051317">
    <property type="entry name" value="Gfo/Idh/MocA_oxidoreduct"/>
</dbReference>